<dbReference type="PANTHER" id="PTHR39428:SF3">
    <property type="entry name" value="DEAZAFLAVIN-DEPENDENT NITROREDUCTASE"/>
    <property type="match status" value="1"/>
</dbReference>
<accession>A0A127FDP6</accession>
<dbReference type="InterPro" id="IPR012349">
    <property type="entry name" value="Split_barrel_FMN-bd"/>
</dbReference>
<comment type="similarity">
    <text evidence="1">Belongs to the F420H(2)-dependent quinone reductase family.</text>
</comment>
<evidence type="ECO:0000313" key="4">
    <source>
        <dbReference type="Proteomes" id="UP000070250"/>
    </source>
</evidence>
<name>A0A127FDP6_STEDE</name>
<dbReference type="Pfam" id="PF04075">
    <property type="entry name" value="F420H2_quin_red"/>
    <property type="match status" value="1"/>
</dbReference>
<dbReference type="AlphaFoldDB" id="A0A127FDP6"/>
<gene>
    <name evidence="3" type="ORF">ACG33_11785</name>
</gene>
<dbReference type="GO" id="GO:0005886">
    <property type="term" value="C:plasma membrane"/>
    <property type="evidence" value="ECO:0007669"/>
    <property type="project" value="TreeGrafter"/>
</dbReference>
<dbReference type="STRING" id="465721.ACG33_11785"/>
<sequence>MLENVASAERMRQDSKAHVKLYRATGGKEGYELGGAPVLLLTTVGRKSGKQVTTALNFVKHGDGYLLVGSLGGTAEDPHWAKNLKKTPEAWVQIKDQKWEADVRQLTPEEGAELWPSLIKAMPLWGVFVHRTDRPFPIFLLTPKQDAR</sequence>
<organism evidence="3 4">
    <name type="scientific">Steroidobacter denitrificans</name>
    <dbReference type="NCBI Taxonomy" id="465721"/>
    <lineage>
        <taxon>Bacteria</taxon>
        <taxon>Pseudomonadati</taxon>
        <taxon>Pseudomonadota</taxon>
        <taxon>Gammaproteobacteria</taxon>
        <taxon>Steroidobacterales</taxon>
        <taxon>Steroidobacteraceae</taxon>
        <taxon>Steroidobacter</taxon>
    </lineage>
</organism>
<reference evidence="3 4" key="1">
    <citation type="submission" date="2015-06" db="EMBL/GenBank/DDBJ databases">
        <title>A Comprehensive Approach to Explore the Metabolic and Phylogenetic Diversity of Bacterial Steroid Degradation in the Environment: Testosterone as an Example.</title>
        <authorList>
            <person name="Yang F.-C."/>
            <person name="Chen Y.-L."/>
            <person name="Yu C.-P."/>
            <person name="Tang S.-L."/>
            <person name="Wang P.-H."/>
            <person name="Ismail W."/>
            <person name="Wang C.-H."/>
            <person name="Yang C.-Y."/>
            <person name="Chiang Y.-R."/>
        </authorList>
    </citation>
    <scope>NUCLEOTIDE SEQUENCE [LARGE SCALE GENOMIC DNA]</scope>
    <source>
        <strain evidence="3 4">DSM 18526</strain>
    </source>
</reference>
<dbReference type="NCBIfam" id="TIGR00026">
    <property type="entry name" value="hi_GC_TIGR00026"/>
    <property type="match status" value="1"/>
</dbReference>
<dbReference type="Gene3D" id="2.30.110.10">
    <property type="entry name" value="Electron Transport, Fmn-binding Protein, Chain A"/>
    <property type="match status" value="1"/>
</dbReference>
<dbReference type="Proteomes" id="UP000070250">
    <property type="component" value="Chromosome"/>
</dbReference>
<protein>
    <recommendedName>
        <fullName evidence="5">Nitroreductase</fullName>
    </recommendedName>
</protein>
<evidence type="ECO:0000256" key="2">
    <source>
        <dbReference type="ARBA" id="ARBA00049106"/>
    </source>
</evidence>
<keyword evidence="4" id="KW-1185">Reference proteome</keyword>
<dbReference type="EMBL" id="CP011971">
    <property type="protein sequence ID" value="AMN47765.1"/>
    <property type="molecule type" value="Genomic_DNA"/>
</dbReference>
<dbReference type="PANTHER" id="PTHR39428">
    <property type="entry name" value="F420H(2)-DEPENDENT QUINONE REDUCTASE RV1261C"/>
    <property type="match status" value="1"/>
</dbReference>
<evidence type="ECO:0000313" key="3">
    <source>
        <dbReference type="EMBL" id="AMN47765.1"/>
    </source>
</evidence>
<dbReference type="KEGG" id="sdf:ACG33_11785"/>
<dbReference type="GO" id="GO:0070967">
    <property type="term" value="F:coenzyme F420 binding"/>
    <property type="evidence" value="ECO:0007669"/>
    <property type="project" value="TreeGrafter"/>
</dbReference>
<dbReference type="InterPro" id="IPR004378">
    <property type="entry name" value="F420H2_quin_Rdtase"/>
</dbReference>
<dbReference type="GO" id="GO:0016491">
    <property type="term" value="F:oxidoreductase activity"/>
    <property type="evidence" value="ECO:0007669"/>
    <property type="project" value="InterPro"/>
</dbReference>
<comment type="catalytic activity">
    <reaction evidence="2">
        <text>oxidized coenzyme F420-(gamma-L-Glu)(n) + a quinol + H(+) = reduced coenzyme F420-(gamma-L-Glu)(n) + a quinone</text>
        <dbReference type="Rhea" id="RHEA:39663"/>
        <dbReference type="Rhea" id="RHEA-COMP:12939"/>
        <dbReference type="Rhea" id="RHEA-COMP:14378"/>
        <dbReference type="ChEBI" id="CHEBI:15378"/>
        <dbReference type="ChEBI" id="CHEBI:24646"/>
        <dbReference type="ChEBI" id="CHEBI:132124"/>
        <dbReference type="ChEBI" id="CHEBI:133980"/>
        <dbReference type="ChEBI" id="CHEBI:139511"/>
    </reaction>
</comment>
<evidence type="ECO:0008006" key="5">
    <source>
        <dbReference type="Google" id="ProtNLM"/>
    </source>
</evidence>
<dbReference type="PATRIC" id="fig|465721.4.peg.2518"/>
<proteinExistence type="inferred from homology"/>
<evidence type="ECO:0000256" key="1">
    <source>
        <dbReference type="ARBA" id="ARBA00008710"/>
    </source>
</evidence>
<dbReference type="SUPFAM" id="SSF50475">
    <property type="entry name" value="FMN-binding split barrel"/>
    <property type="match status" value="1"/>
</dbReference>